<protein>
    <submittedName>
        <fullName evidence="4">Uncharacterized protein</fullName>
    </submittedName>
</protein>
<organism evidence="4 5">
    <name type="scientific">Paratrimastix pyriformis</name>
    <dbReference type="NCBI Taxonomy" id="342808"/>
    <lineage>
        <taxon>Eukaryota</taxon>
        <taxon>Metamonada</taxon>
        <taxon>Preaxostyla</taxon>
        <taxon>Paratrimastigidae</taxon>
        <taxon>Paratrimastix</taxon>
    </lineage>
</organism>
<dbReference type="SUPFAM" id="SSF46934">
    <property type="entry name" value="UBA-like"/>
    <property type="match status" value="1"/>
</dbReference>
<dbReference type="InterPro" id="IPR015940">
    <property type="entry name" value="UBA"/>
</dbReference>
<dbReference type="Gene3D" id="2.40.50.40">
    <property type="match status" value="1"/>
</dbReference>
<dbReference type="SMART" id="SM00165">
    <property type="entry name" value="UBA"/>
    <property type="match status" value="1"/>
</dbReference>
<dbReference type="PROSITE" id="PS50030">
    <property type="entry name" value="UBA"/>
    <property type="match status" value="1"/>
</dbReference>
<evidence type="ECO:0000259" key="2">
    <source>
        <dbReference type="PROSITE" id="PS50013"/>
    </source>
</evidence>
<dbReference type="Proteomes" id="UP001141327">
    <property type="component" value="Unassembled WGS sequence"/>
</dbReference>
<evidence type="ECO:0000313" key="5">
    <source>
        <dbReference type="Proteomes" id="UP001141327"/>
    </source>
</evidence>
<feature type="domain" description="UBA" evidence="3">
    <location>
        <begin position="79"/>
        <end position="119"/>
    </location>
</feature>
<dbReference type="InterPro" id="IPR016197">
    <property type="entry name" value="Chromo-like_dom_sf"/>
</dbReference>
<evidence type="ECO:0000256" key="1">
    <source>
        <dbReference type="SAM" id="MobiDB-lite"/>
    </source>
</evidence>
<dbReference type="EMBL" id="JAPMOS010000010">
    <property type="protein sequence ID" value="KAJ4460873.1"/>
    <property type="molecule type" value="Genomic_DNA"/>
</dbReference>
<name>A0ABQ8UNW2_9EUKA</name>
<comment type="caution">
    <text evidence="4">The sequence shown here is derived from an EMBL/GenBank/DDBJ whole genome shotgun (WGS) entry which is preliminary data.</text>
</comment>
<feature type="compositionally biased region" description="Low complexity" evidence="1">
    <location>
        <begin position="227"/>
        <end position="263"/>
    </location>
</feature>
<dbReference type="PROSITE" id="PS50013">
    <property type="entry name" value="CHROMO_2"/>
    <property type="match status" value="1"/>
</dbReference>
<sequence>MPRRVKRREGEAEEDKLFDVEKILDKEERKDGVWWFVKWVGYPSSENSWVRDCDMLARGMCVEYDVSHGLKKQSSKQILVDPEALRQLTALGFDREDATRVLHYVGSDIERAIDHLVRRRSTSSEEADLESRFTEADYRGLILALLGNKGGKTVETIAKKEHRALVRDMALMACRLGLVDAVSAKKEGVDKYKVNNNGRRYLVQTSHIDVSHLTCFVPEEMSAPPTVATATATAASGATSSPSPSPAPGATRGAATTGTGPSPHKAETKKARKGLIQVSVPLFPIAVLARTARHPSRFHFHSRSPIGGALLALLA</sequence>
<dbReference type="CDD" id="cd14291">
    <property type="entry name" value="UBA1_NUB1_like"/>
    <property type="match status" value="1"/>
</dbReference>
<dbReference type="Pfam" id="PF00627">
    <property type="entry name" value="UBA"/>
    <property type="match status" value="1"/>
</dbReference>
<keyword evidence="5" id="KW-1185">Reference proteome</keyword>
<feature type="region of interest" description="Disordered" evidence="1">
    <location>
        <begin position="227"/>
        <end position="273"/>
    </location>
</feature>
<dbReference type="InterPro" id="IPR009060">
    <property type="entry name" value="UBA-like_sf"/>
</dbReference>
<dbReference type="InterPro" id="IPR000953">
    <property type="entry name" value="Chromo/chromo_shadow_dom"/>
</dbReference>
<accession>A0ABQ8UNW2</accession>
<dbReference type="Gene3D" id="1.10.8.10">
    <property type="entry name" value="DNA helicase RuvA subunit, C-terminal domain"/>
    <property type="match status" value="1"/>
</dbReference>
<feature type="domain" description="Chromo" evidence="2">
    <location>
        <begin position="18"/>
        <end position="76"/>
    </location>
</feature>
<evidence type="ECO:0000313" key="4">
    <source>
        <dbReference type="EMBL" id="KAJ4460873.1"/>
    </source>
</evidence>
<gene>
    <name evidence="4" type="ORF">PAPYR_2708</name>
</gene>
<dbReference type="Pfam" id="PF00385">
    <property type="entry name" value="Chromo"/>
    <property type="match status" value="1"/>
</dbReference>
<proteinExistence type="predicted"/>
<dbReference type="SUPFAM" id="SSF54160">
    <property type="entry name" value="Chromo domain-like"/>
    <property type="match status" value="1"/>
</dbReference>
<evidence type="ECO:0000259" key="3">
    <source>
        <dbReference type="PROSITE" id="PS50030"/>
    </source>
</evidence>
<dbReference type="InterPro" id="IPR023780">
    <property type="entry name" value="Chromo_domain"/>
</dbReference>
<reference evidence="4" key="1">
    <citation type="journal article" date="2022" name="bioRxiv">
        <title>Genomics of Preaxostyla Flagellates Illuminates Evolutionary Transitions and the Path Towards Mitochondrial Loss.</title>
        <authorList>
            <person name="Novak L.V.F."/>
            <person name="Treitli S.C."/>
            <person name="Pyrih J."/>
            <person name="Halakuc P."/>
            <person name="Pipaliya S.V."/>
            <person name="Vacek V."/>
            <person name="Brzon O."/>
            <person name="Soukal P."/>
            <person name="Eme L."/>
            <person name="Dacks J.B."/>
            <person name="Karnkowska A."/>
            <person name="Elias M."/>
            <person name="Hampl V."/>
        </authorList>
    </citation>
    <scope>NUCLEOTIDE SEQUENCE</scope>
    <source>
        <strain evidence="4">RCP-MX</strain>
    </source>
</reference>